<dbReference type="Proteomes" id="UP000008063">
    <property type="component" value="Unassembled WGS sequence"/>
</dbReference>
<feature type="compositionally biased region" description="Acidic residues" evidence="1">
    <location>
        <begin position="284"/>
        <end position="293"/>
    </location>
</feature>
<name>F8PHI1_SERL3</name>
<evidence type="ECO:0000256" key="1">
    <source>
        <dbReference type="SAM" id="MobiDB-lite"/>
    </source>
</evidence>
<dbReference type="InParanoid" id="F8PHI1"/>
<dbReference type="AlphaFoldDB" id="F8PHI1"/>
<evidence type="ECO:0000313" key="3">
    <source>
        <dbReference type="Proteomes" id="UP000008063"/>
    </source>
</evidence>
<sequence>MNNHHNFTAAMDRLVNKAQVAQIQVVMLEIKNILKAFKQLEKATQCELHQGHCFIDGPSGRDVHCRLGHDEMTLWAKKIFLGQATVYSAPHCLNFDRMLTKKARLLQGNSLNVHVTIKNITPIHSQDKSILVLRSYLCCRCPPTLASVISVLEDRIPESLKEAFLKSQPPKPLVLLGLCSLCLAGRHNPVPHLHIILSAWNFIPTLQVTPYKLLFLQQFDSIQTSKQVAVLGLKREGKETVIEIAATLQRYRKHPKHEDDNEIEIIDLGCKDMINVDGENEVIDGDVEDEGEDNQYLPSAEGEEEISY</sequence>
<feature type="region of interest" description="Disordered" evidence="1">
    <location>
        <begin position="284"/>
        <end position="308"/>
    </location>
</feature>
<dbReference type="EMBL" id="GL945474">
    <property type="protein sequence ID" value="EGO04513.1"/>
    <property type="molecule type" value="Genomic_DNA"/>
</dbReference>
<keyword evidence="3" id="KW-1185">Reference proteome</keyword>
<organism evidence="3">
    <name type="scientific">Serpula lacrymans var. lacrymans (strain S7.3)</name>
    <name type="common">Dry rot fungus</name>
    <dbReference type="NCBI Taxonomy" id="936435"/>
    <lineage>
        <taxon>Eukaryota</taxon>
        <taxon>Fungi</taxon>
        <taxon>Dikarya</taxon>
        <taxon>Basidiomycota</taxon>
        <taxon>Agaricomycotina</taxon>
        <taxon>Agaricomycetes</taxon>
        <taxon>Agaricomycetidae</taxon>
        <taxon>Boletales</taxon>
        <taxon>Coniophorineae</taxon>
        <taxon>Serpulaceae</taxon>
        <taxon>Serpula</taxon>
    </lineage>
</organism>
<proteinExistence type="predicted"/>
<accession>F8PHI1</accession>
<protein>
    <submittedName>
        <fullName evidence="2">Uncharacterized protein</fullName>
    </submittedName>
</protein>
<dbReference type="HOGENOM" id="CLU_903630_0_0_1"/>
<dbReference type="OrthoDB" id="3237716at2759"/>
<evidence type="ECO:0000313" key="2">
    <source>
        <dbReference type="EMBL" id="EGO04513.1"/>
    </source>
</evidence>
<reference evidence="3" key="1">
    <citation type="journal article" date="2011" name="Science">
        <title>The plant cell wall-decomposing machinery underlies the functional diversity of forest fungi.</title>
        <authorList>
            <person name="Eastwood D.C."/>
            <person name="Floudas D."/>
            <person name="Binder M."/>
            <person name="Majcherczyk A."/>
            <person name="Schneider P."/>
            <person name="Aerts A."/>
            <person name="Asiegbu F.O."/>
            <person name="Baker S.E."/>
            <person name="Barry K."/>
            <person name="Bendiksby M."/>
            <person name="Blumentritt M."/>
            <person name="Coutinho P.M."/>
            <person name="Cullen D."/>
            <person name="de Vries R.P."/>
            <person name="Gathman A."/>
            <person name="Goodell B."/>
            <person name="Henrissat B."/>
            <person name="Ihrmark K."/>
            <person name="Kauserud H."/>
            <person name="Kohler A."/>
            <person name="LaButti K."/>
            <person name="Lapidus A."/>
            <person name="Lavin J.L."/>
            <person name="Lee Y.-H."/>
            <person name="Lindquist E."/>
            <person name="Lilly W."/>
            <person name="Lucas S."/>
            <person name="Morin E."/>
            <person name="Murat C."/>
            <person name="Oguiza J.A."/>
            <person name="Park J."/>
            <person name="Pisabarro A.G."/>
            <person name="Riley R."/>
            <person name="Rosling A."/>
            <person name="Salamov A."/>
            <person name="Schmidt O."/>
            <person name="Schmutz J."/>
            <person name="Skrede I."/>
            <person name="Stenlid J."/>
            <person name="Wiebenga A."/>
            <person name="Xie X."/>
            <person name="Kuees U."/>
            <person name="Hibbett D.S."/>
            <person name="Hoffmeister D."/>
            <person name="Hoegberg N."/>
            <person name="Martin F."/>
            <person name="Grigoriev I.V."/>
            <person name="Watkinson S.C."/>
        </authorList>
    </citation>
    <scope>NUCLEOTIDE SEQUENCE [LARGE SCALE GENOMIC DNA]</scope>
    <source>
        <strain evidence="3">strain S7.3</strain>
    </source>
</reference>
<gene>
    <name evidence="2" type="ORF">SERLA73DRAFT_148987</name>
</gene>